<evidence type="ECO:0000259" key="1">
    <source>
        <dbReference type="PROSITE" id="PS51186"/>
    </source>
</evidence>
<reference evidence="2 3" key="1">
    <citation type="submission" date="2020-03" db="EMBL/GenBank/DDBJ databases">
        <title>Genomic Encyclopedia of Type Strains, Phase IV (KMG-IV): sequencing the most valuable type-strain genomes for metagenomic binning, comparative biology and taxonomic classification.</title>
        <authorList>
            <person name="Goeker M."/>
        </authorList>
    </citation>
    <scope>NUCLEOTIDE SEQUENCE [LARGE SCALE GENOMIC DNA]</scope>
    <source>
        <strain evidence="2 3">DSM 103870</strain>
    </source>
</reference>
<dbReference type="Proteomes" id="UP001429580">
    <property type="component" value="Unassembled WGS sequence"/>
</dbReference>
<accession>A0ABX0V5F2</accession>
<dbReference type="InterPro" id="IPR000182">
    <property type="entry name" value="GNAT_dom"/>
</dbReference>
<name>A0ABX0V5F2_9HYPH</name>
<dbReference type="SUPFAM" id="SSF55729">
    <property type="entry name" value="Acyl-CoA N-acyltransferases (Nat)"/>
    <property type="match status" value="1"/>
</dbReference>
<organism evidence="2 3">
    <name type="scientific">Pseudochelatococcus lubricantis</name>
    <dbReference type="NCBI Taxonomy" id="1538102"/>
    <lineage>
        <taxon>Bacteria</taxon>
        <taxon>Pseudomonadati</taxon>
        <taxon>Pseudomonadota</taxon>
        <taxon>Alphaproteobacteria</taxon>
        <taxon>Hyphomicrobiales</taxon>
        <taxon>Chelatococcaceae</taxon>
        <taxon>Pseudochelatococcus</taxon>
    </lineage>
</organism>
<sequence length="182" mass="20881">MPNVSFGPLETERLLLNPLQPEHAAQMWEVLRDPALYTWIPREPPGNVAAVENRFKAVSVGRSADGREQWLNWTVWLRTTGAPVGLFEATIHEDGKAYVAYMIRQSFWRRRYALEGMKAVVSALFSNGVKEIEAEIDSRNVPSISLMSRLGFVFVERKSKVEFFKGAWSDEEVWRILPSRQL</sequence>
<dbReference type="PANTHER" id="PTHR43792:SF1">
    <property type="entry name" value="N-ACETYLTRANSFERASE DOMAIN-CONTAINING PROTEIN"/>
    <property type="match status" value="1"/>
</dbReference>
<protein>
    <submittedName>
        <fullName evidence="2">RimJ/RimL family protein N-acetyltransferase</fullName>
    </submittedName>
</protein>
<proteinExistence type="predicted"/>
<dbReference type="InterPro" id="IPR016181">
    <property type="entry name" value="Acyl_CoA_acyltransferase"/>
</dbReference>
<dbReference type="PANTHER" id="PTHR43792">
    <property type="entry name" value="GNAT FAMILY, PUTATIVE (AFU_ORTHOLOGUE AFUA_3G00765)-RELATED-RELATED"/>
    <property type="match status" value="1"/>
</dbReference>
<comment type="caution">
    <text evidence="2">The sequence shown here is derived from an EMBL/GenBank/DDBJ whole genome shotgun (WGS) entry which is preliminary data.</text>
</comment>
<dbReference type="PROSITE" id="PS51186">
    <property type="entry name" value="GNAT"/>
    <property type="match status" value="1"/>
</dbReference>
<gene>
    <name evidence="2" type="ORF">FHS82_004044</name>
</gene>
<feature type="domain" description="N-acetyltransferase" evidence="1">
    <location>
        <begin position="14"/>
        <end position="180"/>
    </location>
</feature>
<dbReference type="EMBL" id="JAASQI010000014">
    <property type="protein sequence ID" value="NIJ60177.1"/>
    <property type="molecule type" value="Genomic_DNA"/>
</dbReference>
<evidence type="ECO:0000313" key="3">
    <source>
        <dbReference type="Proteomes" id="UP001429580"/>
    </source>
</evidence>
<evidence type="ECO:0000313" key="2">
    <source>
        <dbReference type="EMBL" id="NIJ60177.1"/>
    </source>
</evidence>
<dbReference type="Gene3D" id="3.40.630.30">
    <property type="match status" value="1"/>
</dbReference>
<keyword evidence="3" id="KW-1185">Reference proteome</keyword>
<dbReference type="RefSeq" id="WP_166956302.1">
    <property type="nucleotide sequence ID" value="NZ_JAASQI010000014.1"/>
</dbReference>
<dbReference type="InterPro" id="IPR051531">
    <property type="entry name" value="N-acetyltransferase"/>
</dbReference>
<dbReference type="Pfam" id="PF13302">
    <property type="entry name" value="Acetyltransf_3"/>
    <property type="match status" value="1"/>
</dbReference>